<dbReference type="GO" id="GO:0008859">
    <property type="term" value="F:exoribonuclease II activity"/>
    <property type="evidence" value="ECO:0007669"/>
    <property type="project" value="UniProtKB-UniRule"/>
</dbReference>
<dbReference type="AlphaFoldDB" id="E7C447"/>
<dbReference type="InterPro" id="IPR022966">
    <property type="entry name" value="RNase_II/R_CS"/>
</dbReference>
<evidence type="ECO:0000256" key="1">
    <source>
        <dbReference type="ARBA" id="ARBA00001849"/>
    </source>
</evidence>
<dbReference type="NCBIfam" id="TIGR00358">
    <property type="entry name" value="3_prime_RNase"/>
    <property type="match status" value="1"/>
</dbReference>
<keyword evidence="6 7" id="KW-0694">RNA-binding</keyword>
<evidence type="ECO:0000313" key="9">
    <source>
        <dbReference type="EMBL" id="ADI22221.1"/>
    </source>
</evidence>
<dbReference type="InterPro" id="IPR004476">
    <property type="entry name" value="RNase_II/RNase_R"/>
</dbReference>
<evidence type="ECO:0000259" key="8">
    <source>
        <dbReference type="PROSITE" id="PS50126"/>
    </source>
</evidence>
<gene>
    <name evidence="7" type="primary">rnr</name>
</gene>
<dbReference type="PROSITE" id="PS01175">
    <property type="entry name" value="RIBONUCLEASE_II"/>
    <property type="match status" value="1"/>
</dbReference>
<dbReference type="InterPro" id="IPR040476">
    <property type="entry name" value="CSD2"/>
</dbReference>
<dbReference type="EMBL" id="GU567979">
    <property type="protein sequence ID" value="ADI22221.1"/>
    <property type="molecule type" value="Genomic_DNA"/>
</dbReference>
<name>E7C447_9BACT</name>
<evidence type="ECO:0000256" key="4">
    <source>
        <dbReference type="ARBA" id="ARBA00022801"/>
    </source>
</evidence>
<dbReference type="GO" id="GO:0005829">
    <property type="term" value="C:cytosol"/>
    <property type="evidence" value="ECO:0007669"/>
    <property type="project" value="TreeGrafter"/>
</dbReference>
<dbReference type="InterPro" id="IPR012340">
    <property type="entry name" value="NA-bd_OB-fold"/>
</dbReference>
<sequence length="555" mass="61592">MKRQVYLAPLGRGLLGDVLIQIAPDMEVDEGDVAIVNLRSYGDARLPPTGRVERVLGRLSDPGVDVLAIACESELPIEFPPDVLSATEKAISARVSDPGIRRIDRSSLLCFTIDPSDAQDHDDALSIVELKGGSVEVGVHIADVAHFVRPEDPMDAEARERGTSVYLVDRVIPMLPPVLSTEVCSLNPEVRRFAISLFLELDQNGSIKNRRYERTVIECRYALSYGEAQAVLDKRSSISQDVDRALFLLDQHAKCIRSERRARGGLDLDLPEAKVVLDENGFPIEIQRRERYESHRLVEDFMIFANEVVATDLCAHGARALFRVHEPPTAESVEELAEAMSALGLQRLRGKSLDASNVQALIDSANGIEQKALVSSLVLRTLQRARYDKDNIGHFGLGSDAYVHFTSPIRRYPDLVVQRAVAATFLGDEGFGDLGSEALKVTAELASAREQRAVEAERETVALKKVEFMEARLGETFPARITGVTSFGLFVTLDEYFVDGLVHVRSMEDDFYQVSEGKWSLVGERTGNRHTLGDHLEVQVIRVDKEARHIDFSYV</sequence>
<dbReference type="InterPro" id="IPR011805">
    <property type="entry name" value="RNase_R"/>
</dbReference>
<keyword evidence="3 7" id="KW-0540">Nuclease</keyword>
<dbReference type="HAMAP" id="MF_01895">
    <property type="entry name" value="RNase_R"/>
    <property type="match status" value="1"/>
</dbReference>
<dbReference type="Gene3D" id="2.40.50.140">
    <property type="entry name" value="Nucleic acid-binding proteins"/>
    <property type="match status" value="1"/>
</dbReference>
<dbReference type="PANTHER" id="PTHR23355">
    <property type="entry name" value="RIBONUCLEASE"/>
    <property type="match status" value="1"/>
</dbReference>
<dbReference type="GO" id="GO:0003723">
    <property type="term" value="F:RNA binding"/>
    <property type="evidence" value="ECO:0007669"/>
    <property type="project" value="UniProtKB-UniRule"/>
</dbReference>
<evidence type="ECO:0000256" key="6">
    <source>
        <dbReference type="ARBA" id="ARBA00022884"/>
    </source>
</evidence>
<evidence type="ECO:0000256" key="5">
    <source>
        <dbReference type="ARBA" id="ARBA00022839"/>
    </source>
</evidence>
<dbReference type="GO" id="GO:0006402">
    <property type="term" value="P:mRNA catabolic process"/>
    <property type="evidence" value="ECO:0007669"/>
    <property type="project" value="TreeGrafter"/>
</dbReference>
<dbReference type="CDD" id="cd04471">
    <property type="entry name" value="S1_RNase_R"/>
    <property type="match status" value="1"/>
</dbReference>
<dbReference type="PANTHER" id="PTHR23355:SF9">
    <property type="entry name" value="DIS3-LIKE EXONUCLEASE 2"/>
    <property type="match status" value="1"/>
</dbReference>
<accession>E7C447</accession>
<evidence type="ECO:0000256" key="2">
    <source>
        <dbReference type="ARBA" id="ARBA00022490"/>
    </source>
</evidence>
<keyword evidence="2 7" id="KW-0963">Cytoplasm</keyword>
<dbReference type="EC" id="3.1.13.1" evidence="7"/>
<dbReference type="PROSITE" id="PS50126">
    <property type="entry name" value="S1"/>
    <property type="match status" value="1"/>
</dbReference>
<evidence type="ECO:0000256" key="7">
    <source>
        <dbReference type="HAMAP-Rule" id="MF_01895"/>
    </source>
</evidence>
<comment type="function">
    <text evidence="7">3'-5' exoribonuclease that releases 5'-nucleoside monophosphates and is involved in maturation of structured RNAs.</text>
</comment>
<proteinExistence type="inferred from homology"/>
<comment type="subcellular location">
    <subcellularLocation>
        <location evidence="7">Cytoplasm</location>
    </subcellularLocation>
</comment>
<comment type="similarity">
    <text evidence="7">Belongs to the RNR ribonuclease family. RNase R subfamily.</text>
</comment>
<dbReference type="SMART" id="SM00955">
    <property type="entry name" value="RNB"/>
    <property type="match status" value="1"/>
</dbReference>
<dbReference type="InterPro" id="IPR001900">
    <property type="entry name" value="RNase_II/R"/>
</dbReference>
<organism evidence="9">
    <name type="scientific">uncultured Gemmatimonadales bacterium HF0200_34B24</name>
    <dbReference type="NCBI Taxonomy" id="723613"/>
    <lineage>
        <taxon>Bacteria</taxon>
        <taxon>Pseudomonadati</taxon>
        <taxon>Gemmatimonadota</taxon>
        <taxon>Gemmatimonadia</taxon>
        <taxon>Gemmatimonadales</taxon>
        <taxon>environmental samples</taxon>
    </lineage>
</organism>
<feature type="domain" description="S1 motif" evidence="8">
    <location>
        <begin position="474"/>
        <end position="555"/>
    </location>
</feature>
<protein>
    <recommendedName>
        <fullName evidence="7">Ribonuclease R</fullName>
        <shortName evidence="7">RNase R</shortName>
        <ecNumber evidence="7">3.1.13.1</ecNumber>
    </recommendedName>
</protein>
<dbReference type="InterPro" id="IPR003029">
    <property type="entry name" value="S1_domain"/>
</dbReference>
<keyword evidence="5 7" id="KW-0269">Exonuclease</keyword>
<dbReference type="Pfam" id="PF00773">
    <property type="entry name" value="RNB"/>
    <property type="match status" value="1"/>
</dbReference>
<dbReference type="SMART" id="SM00316">
    <property type="entry name" value="S1"/>
    <property type="match status" value="1"/>
</dbReference>
<evidence type="ECO:0000256" key="3">
    <source>
        <dbReference type="ARBA" id="ARBA00022722"/>
    </source>
</evidence>
<dbReference type="InterPro" id="IPR050180">
    <property type="entry name" value="RNR_Ribonuclease"/>
</dbReference>
<dbReference type="Pfam" id="PF00575">
    <property type="entry name" value="S1"/>
    <property type="match status" value="1"/>
</dbReference>
<dbReference type="Pfam" id="PF17876">
    <property type="entry name" value="CSD2"/>
    <property type="match status" value="1"/>
</dbReference>
<comment type="catalytic activity">
    <reaction evidence="1 7">
        <text>Exonucleolytic cleavage in the 3'- to 5'-direction to yield nucleoside 5'-phosphates.</text>
        <dbReference type="EC" id="3.1.13.1"/>
    </reaction>
</comment>
<reference evidence="9" key="1">
    <citation type="submission" date="2010-01" db="EMBL/GenBank/DDBJ databases">
        <title>Genome fragments of uncultured bacteria from the North Pacific subtropical Gyre.</title>
        <authorList>
            <person name="Pham V.D."/>
            <person name="Delong E.F."/>
        </authorList>
    </citation>
    <scope>NUCLEOTIDE SEQUENCE</scope>
</reference>
<keyword evidence="4 7" id="KW-0378">Hydrolase</keyword>
<dbReference type="SUPFAM" id="SSF50249">
    <property type="entry name" value="Nucleic acid-binding proteins"/>
    <property type="match status" value="2"/>
</dbReference>